<name>A0AAV4MS29_CAEEX</name>
<gene>
    <name evidence="1" type="ORF">CEXT_587491</name>
</gene>
<keyword evidence="2" id="KW-1185">Reference proteome</keyword>
<sequence length="134" mass="15066">PVTQPDGRLPKAFPHAMQQITGRCRPNNITVLPEYRLSGLIGQVGFTGYGFESRMDGQPWCCRMVPWMFVVEKLSSLHTLPGSGSETANRNKKTIIKIISGSHWNSPIIPDDRYLIPLDGKIVILTQRFVRPGY</sequence>
<dbReference type="EMBL" id="BPLR01020142">
    <property type="protein sequence ID" value="GIX75167.1"/>
    <property type="molecule type" value="Genomic_DNA"/>
</dbReference>
<evidence type="ECO:0000313" key="2">
    <source>
        <dbReference type="Proteomes" id="UP001054945"/>
    </source>
</evidence>
<proteinExistence type="predicted"/>
<organism evidence="1 2">
    <name type="scientific">Caerostris extrusa</name>
    <name type="common">Bark spider</name>
    <name type="synonym">Caerostris bankana</name>
    <dbReference type="NCBI Taxonomy" id="172846"/>
    <lineage>
        <taxon>Eukaryota</taxon>
        <taxon>Metazoa</taxon>
        <taxon>Ecdysozoa</taxon>
        <taxon>Arthropoda</taxon>
        <taxon>Chelicerata</taxon>
        <taxon>Arachnida</taxon>
        <taxon>Araneae</taxon>
        <taxon>Araneomorphae</taxon>
        <taxon>Entelegynae</taxon>
        <taxon>Araneoidea</taxon>
        <taxon>Araneidae</taxon>
        <taxon>Caerostris</taxon>
    </lineage>
</organism>
<dbReference type="Proteomes" id="UP001054945">
    <property type="component" value="Unassembled WGS sequence"/>
</dbReference>
<reference evidence="1 2" key="1">
    <citation type="submission" date="2021-06" db="EMBL/GenBank/DDBJ databases">
        <title>Caerostris extrusa draft genome.</title>
        <authorList>
            <person name="Kono N."/>
            <person name="Arakawa K."/>
        </authorList>
    </citation>
    <scope>NUCLEOTIDE SEQUENCE [LARGE SCALE GENOMIC DNA]</scope>
</reference>
<protein>
    <submittedName>
        <fullName evidence="1">Uncharacterized protein</fullName>
    </submittedName>
</protein>
<evidence type="ECO:0000313" key="1">
    <source>
        <dbReference type="EMBL" id="GIX75167.1"/>
    </source>
</evidence>
<comment type="caution">
    <text evidence="1">The sequence shown here is derived from an EMBL/GenBank/DDBJ whole genome shotgun (WGS) entry which is preliminary data.</text>
</comment>
<feature type="non-terminal residue" evidence="1">
    <location>
        <position position="1"/>
    </location>
</feature>
<dbReference type="AlphaFoldDB" id="A0AAV4MS29"/>
<accession>A0AAV4MS29</accession>